<evidence type="ECO:0000313" key="1">
    <source>
        <dbReference type="EMBL" id="EME40640.1"/>
    </source>
</evidence>
<keyword evidence="2" id="KW-1185">Reference proteome</keyword>
<organism evidence="1 2">
    <name type="scientific">Dothistroma septosporum (strain NZE10 / CBS 128990)</name>
    <name type="common">Red band needle blight fungus</name>
    <name type="synonym">Mycosphaerella pini</name>
    <dbReference type="NCBI Taxonomy" id="675120"/>
    <lineage>
        <taxon>Eukaryota</taxon>
        <taxon>Fungi</taxon>
        <taxon>Dikarya</taxon>
        <taxon>Ascomycota</taxon>
        <taxon>Pezizomycotina</taxon>
        <taxon>Dothideomycetes</taxon>
        <taxon>Dothideomycetidae</taxon>
        <taxon>Mycosphaerellales</taxon>
        <taxon>Mycosphaerellaceae</taxon>
        <taxon>Dothistroma</taxon>
    </lineage>
</organism>
<evidence type="ECO:0000313" key="2">
    <source>
        <dbReference type="Proteomes" id="UP000016933"/>
    </source>
</evidence>
<protein>
    <submittedName>
        <fullName evidence="1">Uncharacterized protein</fullName>
    </submittedName>
</protein>
<accession>N1PGG5</accession>
<dbReference type="Proteomes" id="UP000016933">
    <property type="component" value="Unassembled WGS sequence"/>
</dbReference>
<proteinExistence type="predicted"/>
<reference evidence="1 2" key="2">
    <citation type="journal article" date="2012" name="PLoS Pathog.">
        <title>Diverse lifestyles and strategies of plant pathogenesis encoded in the genomes of eighteen Dothideomycetes fungi.</title>
        <authorList>
            <person name="Ohm R.A."/>
            <person name="Feau N."/>
            <person name="Henrissat B."/>
            <person name="Schoch C.L."/>
            <person name="Horwitz B.A."/>
            <person name="Barry K.W."/>
            <person name="Condon B.J."/>
            <person name="Copeland A.C."/>
            <person name="Dhillon B."/>
            <person name="Glaser F."/>
            <person name="Hesse C.N."/>
            <person name="Kosti I."/>
            <person name="LaButti K."/>
            <person name="Lindquist E.A."/>
            <person name="Lucas S."/>
            <person name="Salamov A.A."/>
            <person name="Bradshaw R.E."/>
            <person name="Ciuffetti L."/>
            <person name="Hamelin R.C."/>
            <person name="Kema G.H.J."/>
            <person name="Lawrence C."/>
            <person name="Scott J.A."/>
            <person name="Spatafora J.W."/>
            <person name="Turgeon B.G."/>
            <person name="de Wit P.J.G.M."/>
            <person name="Zhong S."/>
            <person name="Goodwin S.B."/>
            <person name="Grigoriev I.V."/>
        </authorList>
    </citation>
    <scope>NUCLEOTIDE SEQUENCE [LARGE SCALE GENOMIC DNA]</scope>
    <source>
        <strain evidence="2">NZE10 / CBS 128990</strain>
    </source>
</reference>
<sequence length="100" mass="11388">MGEEIVIMQDEVRCGLHLLLDDKAVVCRCRDNGSWRQLLLIGAHAVFSRCRVVWKIPKRRRQSLRAVMAFKVESIETAGKLVDAVVKGFKANCPECFRDT</sequence>
<dbReference type="OrthoDB" id="10656689at2759"/>
<name>N1PGG5_DOTSN</name>
<reference evidence="2" key="1">
    <citation type="journal article" date="2012" name="PLoS Genet.">
        <title>The genomes of the fungal plant pathogens Cladosporium fulvum and Dothistroma septosporum reveal adaptation to different hosts and lifestyles but also signatures of common ancestry.</title>
        <authorList>
            <person name="de Wit P.J.G.M."/>
            <person name="van der Burgt A."/>
            <person name="Oekmen B."/>
            <person name="Stergiopoulos I."/>
            <person name="Abd-Elsalam K.A."/>
            <person name="Aerts A.L."/>
            <person name="Bahkali A.H."/>
            <person name="Beenen H.G."/>
            <person name="Chettri P."/>
            <person name="Cox M.P."/>
            <person name="Datema E."/>
            <person name="de Vries R.P."/>
            <person name="Dhillon B."/>
            <person name="Ganley A.R."/>
            <person name="Griffiths S.A."/>
            <person name="Guo Y."/>
            <person name="Hamelin R.C."/>
            <person name="Henrissat B."/>
            <person name="Kabir M.S."/>
            <person name="Jashni M.K."/>
            <person name="Kema G."/>
            <person name="Klaubauf S."/>
            <person name="Lapidus A."/>
            <person name="Levasseur A."/>
            <person name="Lindquist E."/>
            <person name="Mehrabi R."/>
            <person name="Ohm R.A."/>
            <person name="Owen T.J."/>
            <person name="Salamov A."/>
            <person name="Schwelm A."/>
            <person name="Schijlen E."/>
            <person name="Sun H."/>
            <person name="van den Burg H.A."/>
            <person name="van Ham R.C.H.J."/>
            <person name="Zhang S."/>
            <person name="Goodwin S.B."/>
            <person name="Grigoriev I.V."/>
            <person name="Collemare J."/>
            <person name="Bradshaw R.E."/>
        </authorList>
    </citation>
    <scope>NUCLEOTIDE SEQUENCE [LARGE SCALE GENOMIC DNA]</scope>
    <source>
        <strain evidence="2">NZE10 / CBS 128990</strain>
    </source>
</reference>
<dbReference type="AlphaFoldDB" id="N1PGG5"/>
<dbReference type="EMBL" id="KB446543">
    <property type="protein sequence ID" value="EME40640.1"/>
    <property type="molecule type" value="Genomic_DNA"/>
</dbReference>
<gene>
    <name evidence="1" type="ORF">DOTSEDRAFT_74251</name>
</gene>
<dbReference type="HOGENOM" id="CLU_2306028_0_0_1"/>